<evidence type="ECO:0000313" key="1">
    <source>
        <dbReference type="EMBL" id="KAJ8631355.1"/>
    </source>
</evidence>
<name>A0ACC2LDL5_PERAE</name>
<proteinExistence type="predicted"/>
<reference evidence="1 2" key="1">
    <citation type="journal article" date="2022" name="Hortic Res">
        <title>A haplotype resolved chromosomal level avocado genome allows analysis of novel avocado genes.</title>
        <authorList>
            <person name="Nath O."/>
            <person name="Fletcher S.J."/>
            <person name="Hayward A."/>
            <person name="Shaw L.M."/>
            <person name="Masouleh A.K."/>
            <person name="Furtado A."/>
            <person name="Henry R.J."/>
            <person name="Mitter N."/>
        </authorList>
    </citation>
    <scope>NUCLEOTIDE SEQUENCE [LARGE SCALE GENOMIC DNA]</scope>
    <source>
        <strain evidence="2">cv. Hass</strain>
    </source>
</reference>
<organism evidence="1 2">
    <name type="scientific">Persea americana</name>
    <name type="common">Avocado</name>
    <dbReference type="NCBI Taxonomy" id="3435"/>
    <lineage>
        <taxon>Eukaryota</taxon>
        <taxon>Viridiplantae</taxon>
        <taxon>Streptophyta</taxon>
        <taxon>Embryophyta</taxon>
        <taxon>Tracheophyta</taxon>
        <taxon>Spermatophyta</taxon>
        <taxon>Magnoliopsida</taxon>
        <taxon>Magnoliidae</taxon>
        <taxon>Laurales</taxon>
        <taxon>Lauraceae</taxon>
        <taxon>Persea</taxon>
    </lineage>
</organism>
<comment type="caution">
    <text evidence="1">The sequence shown here is derived from an EMBL/GenBank/DDBJ whole genome shotgun (WGS) entry which is preliminary data.</text>
</comment>
<gene>
    <name evidence="1" type="ORF">MRB53_024678</name>
</gene>
<dbReference type="Proteomes" id="UP001234297">
    <property type="component" value="Chromosome 7"/>
</dbReference>
<sequence length="205" mass="21738">MAFEDGEKPSVDGMEKGEAVDGSCPIAKAKVPVWPLIMVLRVLAFCATVTATVVMALNKQTNTIVVATVGNTPISGTFTAKFQQTPAFVFFVIANAIASLHNLSFLLVVGWFGEKLYTKGFGLLITVSDMVMVGLVASGAAAAAFMAELGKNGNSEARWVKICDNFDSFCNHAEDALIASFTGIGLLMALNVLSTIRLYRIPAHG</sequence>
<dbReference type="EMBL" id="CM056815">
    <property type="protein sequence ID" value="KAJ8631355.1"/>
    <property type="molecule type" value="Genomic_DNA"/>
</dbReference>
<keyword evidence="2" id="KW-1185">Reference proteome</keyword>
<protein>
    <submittedName>
        <fullName evidence="1">Uncharacterized protein</fullName>
    </submittedName>
</protein>
<evidence type="ECO:0000313" key="2">
    <source>
        <dbReference type="Proteomes" id="UP001234297"/>
    </source>
</evidence>
<accession>A0ACC2LDL5</accession>